<gene>
    <name evidence="2" type="ORF">DM02DRAFT_575938</name>
</gene>
<accession>A0A2V1D3Y4</accession>
<evidence type="ECO:0000256" key="1">
    <source>
        <dbReference type="SAM" id="Phobius"/>
    </source>
</evidence>
<proteinExistence type="predicted"/>
<keyword evidence="1" id="KW-0812">Transmembrane</keyword>
<feature type="transmembrane region" description="Helical" evidence="1">
    <location>
        <begin position="38"/>
        <end position="58"/>
    </location>
</feature>
<dbReference type="AlphaFoldDB" id="A0A2V1D3Y4"/>
<dbReference type="EMBL" id="KZ805693">
    <property type="protein sequence ID" value="PVH92339.1"/>
    <property type="molecule type" value="Genomic_DNA"/>
</dbReference>
<dbReference type="Proteomes" id="UP000244855">
    <property type="component" value="Unassembled WGS sequence"/>
</dbReference>
<keyword evidence="1" id="KW-1133">Transmembrane helix</keyword>
<organism evidence="2 3">
    <name type="scientific">Periconia macrospinosa</name>
    <dbReference type="NCBI Taxonomy" id="97972"/>
    <lineage>
        <taxon>Eukaryota</taxon>
        <taxon>Fungi</taxon>
        <taxon>Dikarya</taxon>
        <taxon>Ascomycota</taxon>
        <taxon>Pezizomycotina</taxon>
        <taxon>Dothideomycetes</taxon>
        <taxon>Pleosporomycetidae</taxon>
        <taxon>Pleosporales</taxon>
        <taxon>Massarineae</taxon>
        <taxon>Periconiaceae</taxon>
        <taxon>Periconia</taxon>
    </lineage>
</organism>
<dbReference type="STRING" id="97972.A0A2V1D3Y4"/>
<evidence type="ECO:0000313" key="2">
    <source>
        <dbReference type="EMBL" id="PVH92339.1"/>
    </source>
</evidence>
<keyword evidence="1" id="KW-0472">Membrane</keyword>
<protein>
    <submittedName>
        <fullName evidence="2">Uncharacterized protein</fullName>
    </submittedName>
</protein>
<evidence type="ECO:0000313" key="3">
    <source>
        <dbReference type="Proteomes" id="UP000244855"/>
    </source>
</evidence>
<sequence>MPSSAFIQVSTFPRMCWNIAKESFGDAKRDLRRGRKKSWILGFSSFFGIGGLLCTVAMTPLGSSAYEVGNACVLDGVFTLYPESYTVWSITGFFQISLAFGQLSFSQAKVIDVIWDVVIGRGGQAVLAYLSWRAFACYTTTSMELESVTFSSFRAIFVEQTPTIYSIGRLIRDFTSRKGLRSKLAMTFMVLSMVFVLSFPTLASSMSGYTTAVAASITDYNNATIPFNKFDILCYVLHDGHRLNESDEKIITQGLSDRDPAPNDHTCSYGSSQYVYGVYTYIKEYGSTPREINSTFFLDENSTQISFRNNITLNSPTLNISDYWNDGNSSRDSNLTWMLSGDRYPQAYMLEKDKGTCQSTKVIKIGCTVTHNQMFI</sequence>
<feature type="transmembrane region" description="Helical" evidence="1">
    <location>
        <begin position="85"/>
        <end position="105"/>
    </location>
</feature>
<name>A0A2V1D3Y4_9PLEO</name>
<reference evidence="2 3" key="1">
    <citation type="journal article" date="2018" name="Sci. Rep.">
        <title>Comparative genomics provides insights into the lifestyle and reveals functional heterogeneity of dark septate endophytic fungi.</title>
        <authorList>
            <person name="Knapp D.G."/>
            <person name="Nemeth J.B."/>
            <person name="Barry K."/>
            <person name="Hainaut M."/>
            <person name="Henrissat B."/>
            <person name="Johnson J."/>
            <person name="Kuo A."/>
            <person name="Lim J.H.P."/>
            <person name="Lipzen A."/>
            <person name="Nolan M."/>
            <person name="Ohm R.A."/>
            <person name="Tamas L."/>
            <person name="Grigoriev I.V."/>
            <person name="Spatafora J.W."/>
            <person name="Nagy L.G."/>
            <person name="Kovacs G.M."/>
        </authorList>
    </citation>
    <scope>NUCLEOTIDE SEQUENCE [LARGE SCALE GENOMIC DNA]</scope>
    <source>
        <strain evidence="2 3">DSE2036</strain>
    </source>
</reference>
<dbReference type="OrthoDB" id="3903561at2759"/>
<feature type="transmembrane region" description="Helical" evidence="1">
    <location>
        <begin position="184"/>
        <end position="203"/>
    </location>
</feature>
<keyword evidence="3" id="KW-1185">Reference proteome</keyword>